<evidence type="ECO:0000259" key="1">
    <source>
        <dbReference type="PROSITE" id="PS50093"/>
    </source>
</evidence>
<dbReference type="InterPro" id="IPR032675">
    <property type="entry name" value="LRR_dom_sf"/>
</dbReference>
<dbReference type="InterPro" id="IPR001611">
    <property type="entry name" value="Leu-rich_rpt"/>
</dbReference>
<dbReference type="PROSITE" id="PS51450">
    <property type="entry name" value="LRR"/>
    <property type="match status" value="1"/>
</dbReference>
<dbReference type="PROSITE" id="PS50093">
    <property type="entry name" value="PKD"/>
    <property type="match status" value="1"/>
</dbReference>
<dbReference type="SUPFAM" id="SSF49299">
    <property type="entry name" value="PKD domain"/>
    <property type="match status" value="1"/>
</dbReference>
<evidence type="ECO:0000313" key="3">
    <source>
        <dbReference type="Proteomes" id="UP001055114"/>
    </source>
</evidence>
<dbReference type="InterPro" id="IPR013783">
    <property type="entry name" value="Ig-like_fold"/>
</dbReference>
<reference evidence="2" key="1">
    <citation type="submission" date="2022-01" db="EMBL/GenBank/DDBJ databases">
        <title>Novel bile acid biosynthetic pathways are enriched in the microbiome of centenarians.</title>
        <authorList>
            <person name="Sato Y."/>
            <person name="Atarashi K."/>
            <person name="Plichta R.D."/>
            <person name="Arai Y."/>
            <person name="Sasajima S."/>
            <person name="Kearney M.S."/>
            <person name="Suda W."/>
            <person name="Takeshita K."/>
            <person name="Sasaki T."/>
            <person name="Okamoto S."/>
            <person name="Skelly N.A."/>
            <person name="Okamura Y."/>
            <person name="Vlamakis H."/>
            <person name="Li Y."/>
            <person name="Tanoue T."/>
            <person name="Takei H."/>
            <person name="Nittono H."/>
            <person name="Narushima S."/>
            <person name="Irie J."/>
            <person name="Itoh H."/>
            <person name="Moriya K."/>
            <person name="Sugiura Y."/>
            <person name="Suematsu M."/>
            <person name="Moritoki N."/>
            <person name="Shibata S."/>
            <person name="Littman R.D."/>
            <person name="Fischbach A.M."/>
            <person name="Uwamino Y."/>
            <person name="Inoue T."/>
            <person name="Honda A."/>
            <person name="Hattori M."/>
            <person name="Murai T."/>
            <person name="Xavier J.R."/>
            <person name="Hirose N."/>
            <person name="Honda K."/>
        </authorList>
    </citation>
    <scope>NUCLEOTIDE SEQUENCE</scope>
    <source>
        <strain evidence="2">CE91-St3</strain>
    </source>
</reference>
<dbReference type="Gene3D" id="2.60.40.10">
    <property type="entry name" value="Immunoglobulins"/>
    <property type="match status" value="2"/>
</dbReference>
<organism evidence="2 3">
    <name type="scientific">Parabacteroides merdae</name>
    <dbReference type="NCBI Taxonomy" id="46503"/>
    <lineage>
        <taxon>Bacteria</taxon>
        <taxon>Pseudomonadati</taxon>
        <taxon>Bacteroidota</taxon>
        <taxon>Bacteroidia</taxon>
        <taxon>Bacteroidales</taxon>
        <taxon>Tannerellaceae</taxon>
        <taxon>Parabacteroides</taxon>
    </lineage>
</organism>
<dbReference type="Pfam" id="PF07705">
    <property type="entry name" value="CARDB"/>
    <property type="match status" value="1"/>
</dbReference>
<dbReference type="InterPro" id="IPR018247">
    <property type="entry name" value="EF_Hand_1_Ca_BS"/>
</dbReference>
<dbReference type="EMBL" id="BQNZ01000003">
    <property type="protein sequence ID" value="GKH73361.1"/>
    <property type="molecule type" value="Genomic_DNA"/>
</dbReference>
<dbReference type="InterPro" id="IPR050994">
    <property type="entry name" value="At_inactive_RLKs"/>
</dbReference>
<dbReference type="SMART" id="SM00089">
    <property type="entry name" value="PKD"/>
    <property type="match status" value="1"/>
</dbReference>
<sequence length="1078" mass="121565">MIMRYYIFLFITFLFPICVWGQFNPHNPDEPSMDRLTPNYDYAVYKNGVTFTNKSKGASRYLWNFGDGNTSTLKHPEHIYSQPGSYKVELTVKNGKEERTVINYIMIAPESEYSISGSFTLNPSQKGIRNFQLLDDMFRDLMELPLSGDVTITVAQDLDLSLSNLNMTEVANKLIPKLKDSPYKVKLEQENGNSSFLSLWNELNKENYGLLEQLVQYMDWGVSVRFGNESFHIGNWDWVFKPGPICYGKQSDEIRFDMYSEAFTYEWKLVETQEGLTGYKESGSGKIPAMEVINTTNKYQPLAYEVSCLYQGEIYATHLVTLWVYPQTMYLNLLEPSDNGLIATPDDVNFSWEPIPGKNYHYEVYIRKQGASEFDYIKGVSDSRCHIENYNGFFQFEQTYEWYVRTYHRCSGEYVQSDPRTFTIGKAADLEITEVKVEPQTVVSGKEFTITAIVTNKGAKELGTMSWRDQIRCTNASISTQYKDHANQGLEIGESYELNFTFKAPYEEKLKTLTFEIYLDVDDALLEMSKSNNRKEIEIPLALLTIPEEEFKVLCDLYTQAGGDQWYLNRHWDVTTNAVDKDGWEGVTLDEDGHVLEINLSGRNLAGPLPAGLFSLPYLQTLDLSRNALTGNLEEIVPESSTAPELVAVNLEQNQLSGMIPTSINSLPKLENLNLKGNRLETVAGLISQKINLVIIGQTLPNRQIELRHKFVLDLPEICLYNHDKQAKEEWPGLSLQVPGYATPMDLKYQDDAYGFVWNSYYHTINLPPNQDLVLTQTSNSAKDSKVTVQLFFDQGDANMDGCVSMNDIRHTLNFINDDNNSSGNGGYINFNYYAANTYQEKQAESTINVQDLVATVNILLETPQTRSGSTLRSADAVSSEPVAFLSVKSGKLVIDNPAESVMDLDITLKGVTSKQIELLLPANNYLYRTRDVEGGVRFVLVCMNGSGIPLGKTDIMKVKGSDAFVAHAHLTNKAANEVRSDFDGKQVATGNNAVSMPDGLSDGNIRIDHDVKALVVSVYDMGGHILSYNRVHEVVPGDYKVVQWLPKGLSSGIYLVQIELHTTDEIKHQTIKVSLTK</sequence>
<gene>
    <name evidence="2" type="ORF">CE91St3_32240</name>
</gene>
<dbReference type="InterPro" id="IPR011635">
    <property type="entry name" value="CARDB"/>
</dbReference>
<dbReference type="PANTHER" id="PTHR48010">
    <property type="entry name" value="OS05G0588300 PROTEIN"/>
    <property type="match status" value="1"/>
</dbReference>
<dbReference type="AlphaFoldDB" id="A0AA37K8P6"/>
<name>A0AA37K8P6_9BACT</name>
<dbReference type="Proteomes" id="UP001055114">
    <property type="component" value="Unassembled WGS sequence"/>
</dbReference>
<dbReference type="Pfam" id="PF18911">
    <property type="entry name" value="PKD_4"/>
    <property type="match status" value="1"/>
</dbReference>
<accession>A0AA37K8P6</accession>
<feature type="domain" description="PKD" evidence="1">
    <location>
        <begin position="61"/>
        <end position="94"/>
    </location>
</feature>
<proteinExistence type="predicted"/>
<dbReference type="Gene3D" id="3.80.10.10">
    <property type="entry name" value="Ribonuclease Inhibitor"/>
    <property type="match status" value="1"/>
</dbReference>
<dbReference type="PROSITE" id="PS00018">
    <property type="entry name" value="EF_HAND_1"/>
    <property type="match status" value="1"/>
</dbReference>
<protein>
    <recommendedName>
        <fullName evidence="1">PKD domain-containing protein</fullName>
    </recommendedName>
</protein>
<dbReference type="InterPro" id="IPR000601">
    <property type="entry name" value="PKD_dom"/>
</dbReference>
<dbReference type="CDD" id="cd00146">
    <property type="entry name" value="PKD"/>
    <property type="match status" value="1"/>
</dbReference>
<dbReference type="SUPFAM" id="SSF52058">
    <property type="entry name" value="L domain-like"/>
    <property type="match status" value="1"/>
</dbReference>
<dbReference type="InterPro" id="IPR022409">
    <property type="entry name" value="PKD/Chitinase_dom"/>
</dbReference>
<evidence type="ECO:0000313" key="2">
    <source>
        <dbReference type="EMBL" id="GKH73361.1"/>
    </source>
</evidence>
<comment type="caution">
    <text evidence="2">The sequence shown here is derived from an EMBL/GenBank/DDBJ whole genome shotgun (WGS) entry which is preliminary data.</text>
</comment>
<dbReference type="InterPro" id="IPR035986">
    <property type="entry name" value="PKD_dom_sf"/>
</dbReference>